<dbReference type="SUPFAM" id="SSF53474">
    <property type="entry name" value="alpha/beta-Hydrolases"/>
    <property type="match status" value="1"/>
</dbReference>
<gene>
    <name evidence="2" type="ORF">TTHERM_00578910</name>
</gene>
<dbReference type="HOGENOM" id="CLU_029375_5_0_1"/>
<dbReference type="PANTHER" id="PTHR12277">
    <property type="entry name" value="ALPHA/BETA HYDROLASE DOMAIN-CONTAINING PROTEIN"/>
    <property type="match status" value="1"/>
</dbReference>
<dbReference type="Gene3D" id="3.40.50.1820">
    <property type="entry name" value="alpha/beta hydrolase"/>
    <property type="match status" value="1"/>
</dbReference>
<keyword evidence="3" id="KW-1185">Reference proteome</keyword>
<dbReference type="eggNOG" id="KOG1552">
    <property type="taxonomic scope" value="Eukaryota"/>
</dbReference>
<dbReference type="OMA" id="NCYEYLY"/>
<evidence type="ECO:0000313" key="3">
    <source>
        <dbReference type="Proteomes" id="UP000009168"/>
    </source>
</evidence>
<dbReference type="STRING" id="312017.I7M382"/>
<feature type="domain" description="Peptidase S9 prolyl oligopeptidase catalytic" evidence="1">
    <location>
        <begin position="180"/>
        <end position="239"/>
    </location>
</feature>
<dbReference type="EMBL" id="GG662527">
    <property type="protein sequence ID" value="EAS02647.1"/>
    <property type="molecule type" value="Genomic_DNA"/>
</dbReference>
<reference evidence="3" key="1">
    <citation type="journal article" date="2006" name="PLoS Biol.">
        <title>Macronuclear genome sequence of the ciliate Tetrahymena thermophila, a model eukaryote.</title>
        <authorList>
            <person name="Eisen J.A."/>
            <person name="Coyne R.S."/>
            <person name="Wu M."/>
            <person name="Wu D."/>
            <person name="Thiagarajan M."/>
            <person name="Wortman J.R."/>
            <person name="Badger J.H."/>
            <person name="Ren Q."/>
            <person name="Amedeo P."/>
            <person name="Jones K.M."/>
            <person name="Tallon L.J."/>
            <person name="Delcher A.L."/>
            <person name="Salzberg S.L."/>
            <person name="Silva J.C."/>
            <person name="Haas B.J."/>
            <person name="Majoros W.H."/>
            <person name="Farzad M."/>
            <person name="Carlton J.M."/>
            <person name="Smith R.K. Jr."/>
            <person name="Garg J."/>
            <person name="Pearlman R.E."/>
            <person name="Karrer K.M."/>
            <person name="Sun L."/>
            <person name="Manning G."/>
            <person name="Elde N.C."/>
            <person name="Turkewitz A.P."/>
            <person name="Asai D.J."/>
            <person name="Wilkes D.E."/>
            <person name="Wang Y."/>
            <person name="Cai H."/>
            <person name="Collins K."/>
            <person name="Stewart B.A."/>
            <person name="Lee S.R."/>
            <person name="Wilamowska K."/>
            <person name="Weinberg Z."/>
            <person name="Ruzzo W.L."/>
            <person name="Wloga D."/>
            <person name="Gaertig J."/>
            <person name="Frankel J."/>
            <person name="Tsao C.-C."/>
            <person name="Gorovsky M.A."/>
            <person name="Keeling P.J."/>
            <person name="Waller R.F."/>
            <person name="Patron N.J."/>
            <person name="Cherry J.M."/>
            <person name="Stover N.A."/>
            <person name="Krieger C.J."/>
            <person name="del Toro C."/>
            <person name="Ryder H.F."/>
            <person name="Williamson S.C."/>
            <person name="Barbeau R.A."/>
            <person name="Hamilton E.P."/>
            <person name="Orias E."/>
        </authorList>
    </citation>
    <scope>NUCLEOTIDE SEQUENCE [LARGE SCALE GENOMIC DNA]</scope>
    <source>
        <strain evidence="3">SB210</strain>
    </source>
</reference>
<dbReference type="InterPro" id="IPR001375">
    <property type="entry name" value="Peptidase_S9_cat"/>
</dbReference>
<dbReference type="GO" id="GO:0008236">
    <property type="term" value="F:serine-type peptidase activity"/>
    <property type="evidence" value="ECO:0007669"/>
    <property type="project" value="InterPro"/>
</dbReference>
<dbReference type="AlphaFoldDB" id="I7M382"/>
<dbReference type="GO" id="GO:0006508">
    <property type="term" value="P:proteolysis"/>
    <property type="evidence" value="ECO:0007669"/>
    <property type="project" value="InterPro"/>
</dbReference>
<dbReference type="KEGG" id="tet:TTHERM_00578910"/>
<organism evidence="2 3">
    <name type="scientific">Tetrahymena thermophila (strain SB210)</name>
    <dbReference type="NCBI Taxonomy" id="312017"/>
    <lineage>
        <taxon>Eukaryota</taxon>
        <taxon>Sar</taxon>
        <taxon>Alveolata</taxon>
        <taxon>Ciliophora</taxon>
        <taxon>Intramacronucleata</taxon>
        <taxon>Oligohymenophorea</taxon>
        <taxon>Hymenostomatida</taxon>
        <taxon>Tetrahymenina</taxon>
        <taxon>Tetrahymenidae</taxon>
        <taxon>Tetrahymena</taxon>
    </lineage>
</organism>
<dbReference type="InParanoid" id="I7M382"/>
<keyword evidence="2" id="KW-0378">Hydrolase</keyword>
<dbReference type="InterPro" id="IPR029058">
    <property type="entry name" value="AB_hydrolase_fold"/>
</dbReference>
<name>I7M382_TETTS</name>
<dbReference type="GeneID" id="7833779"/>
<dbReference type="OrthoDB" id="10249433at2759"/>
<evidence type="ECO:0000259" key="1">
    <source>
        <dbReference type="Pfam" id="PF00326"/>
    </source>
</evidence>
<accession>I7M382</accession>
<dbReference type="Pfam" id="PF00326">
    <property type="entry name" value="Peptidase_S9"/>
    <property type="match status" value="1"/>
</dbReference>
<evidence type="ECO:0000313" key="2">
    <source>
        <dbReference type="EMBL" id="EAS02647.1"/>
    </source>
</evidence>
<sequence length="292" mass="33889">MSLEKKLFPAPKPSYSEERFQDDECVKLIKITTVDVNHQIINKDSSFHELQMPLLVFPFKEEEDSSNIVLIYFHGNGEDAGHPQYLLELIQTELCVNIIEMEYPGYGIYQETQASAEQIKLDSLRVYDYITNELHIPEKNILLFGRSIGTGPACFLASERSPGGVILMSPFTTVKQLLQDLDQKVEGEYIEKFNNMQMMEKIKSPTLFIHGEKDIKIIPDHTIQLSKVLKEKNRKVKVVFPKEMTNNQFEVREDITDNIKEFMKEFEIKNEIVKYNNNPLQKVLKSKQLPQK</sequence>
<dbReference type="RefSeq" id="XP_001022892.1">
    <property type="nucleotide sequence ID" value="XM_001022892.1"/>
</dbReference>
<proteinExistence type="predicted"/>
<dbReference type="Proteomes" id="UP000009168">
    <property type="component" value="Unassembled WGS sequence"/>
</dbReference>
<protein>
    <submittedName>
        <fullName evidence="2">Hydrolase of the alpha/beta superfamily protein</fullName>
    </submittedName>
</protein>
<dbReference type="PANTHER" id="PTHR12277:SF197">
    <property type="entry name" value="CHROMOSOME UNDETERMINED SCAFFOLD_38, WHOLE GENOME SHOTGUN SEQUENCE"/>
    <property type="match status" value="1"/>
</dbReference>